<proteinExistence type="predicted"/>
<evidence type="ECO:0000313" key="1">
    <source>
        <dbReference type="EMBL" id="KAH3891617.1"/>
    </source>
</evidence>
<dbReference type="AlphaFoldDB" id="A0A9D4S6F2"/>
<name>A0A9D4S6F2_DREPO</name>
<organism evidence="1 2">
    <name type="scientific">Dreissena polymorpha</name>
    <name type="common">Zebra mussel</name>
    <name type="synonym">Mytilus polymorpha</name>
    <dbReference type="NCBI Taxonomy" id="45954"/>
    <lineage>
        <taxon>Eukaryota</taxon>
        <taxon>Metazoa</taxon>
        <taxon>Spiralia</taxon>
        <taxon>Lophotrochozoa</taxon>
        <taxon>Mollusca</taxon>
        <taxon>Bivalvia</taxon>
        <taxon>Autobranchia</taxon>
        <taxon>Heteroconchia</taxon>
        <taxon>Euheterodonta</taxon>
        <taxon>Imparidentia</taxon>
        <taxon>Neoheterodontei</taxon>
        <taxon>Myida</taxon>
        <taxon>Dreissenoidea</taxon>
        <taxon>Dreissenidae</taxon>
        <taxon>Dreissena</taxon>
    </lineage>
</organism>
<protein>
    <submittedName>
        <fullName evidence="1">Uncharacterized protein</fullName>
    </submittedName>
</protein>
<evidence type="ECO:0000313" key="2">
    <source>
        <dbReference type="Proteomes" id="UP000828390"/>
    </source>
</evidence>
<accession>A0A9D4S6F2</accession>
<comment type="caution">
    <text evidence="1">The sequence shown here is derived from an EMBL/GenBank/DDBJ whole genome shotgun (WGS) entry which is preliminary data.</text>
</comment>
<gene>
    <name evidence="1" type="ORF">DPMN_015721</name>
</gene>
<dbReference type="Proteomes" id="UP000828390">
    <property type="component" value="Unassembled WGS sequence"/>
</dbReference>
<reference evidence="1" key="2">
    <citation type="submission" date="2020-11" db="EMBL/GenBank/DDBJ databases">
        <authorList>
            <person name="McCartney M.A."/>
            <person name="Auch B."/>
            <person name="Kono T."/>
            <person name="Mallez S."/>
            <person name="Becker A."/>
            <person name="Gohl D.M."/>
            <person name="Silverstein K.A.T."/>
            <person name="Koren S."/>
            <person name="Bechman K.B."/>
            <person name="Herman A."/>
            <person name="Abrahante J.E."/>
            <person name="Garbe J."/>
        </authorList>
    </citation>
    <scope>NUCLEOTIDE SEQUENCE</scope>
    <source>
        <strain evidence="1">Duluth1</strain>
        <tissue evidence="1">Whole animal</tissue>
    </source>
</reference>
<keyword evidence="2" id="KW-1185">Reference proteome</keyword>
<reference evidence="1" key="1">
    <citation type="journal article" date="2019" name="bioRxiv">
        <title>The Genome of the Zebra Mussel, Dreissena polymorpha: A Resource for Invasive Species Research.</title>
        <authorList>
            <person name="McCartney M.A."/>
            <person name="Auch B."/>
            <person name="Kono T."/>
            <person name="Mallez S."/>
            <person name="Zhang Y."/>
            <person name="Obille A."/>
            <person name="Becker A."/>
            <person name="Abrahante J.E."/>
            <person name="Garbe J."/>
            <person name="Badalamenti J.P."/>
            <person name="Herman A."/>
            <person name="Mangelson H."/>
            <person name="Liachko I."/>
            <person name="Sullivan S."/>
            <person name="Sone E.D."/>
            <person name="Koren S."/>
            <person name="Silverstein K.A.T."/>
            <person name="Beckman K.B."/>
            <person name="Gohl D.M."/>
        </authorList>
    </citation>
    <scope>NUCLEOTIDE SEQUENCE</scope>
    <source>
        <strain evidence="1">Duluth1</strain>
        <tissue evidence="1">Whole animal</tissue>
    </source>
</reference>
<dbReference type="EMBL" id="JAIWYP010000001">
    <property type="protein sequence ID" value="KAH3891617.1"/>
    <property type="molecule type" value="Genomic_DNA"/>
</dbReference>
<sequence length="84" mass="9583">MCNTLNVDVSVSEIDRSHRTGKPGERKPLPIIVKQKLYTQRREPKACSGHKSIFINEDLTQYRAQLLYAARVSLRDNSHCLSSL</sequence>